<feature type="binding site" evidence="11">
    <location>
        <position position="141"/>
    </location>
    <ligand>
        <name>substrate</name>
    </ligand>
</feature>
<accession>A0A420XVV1</accession>
<dbReference type="InterPro" id="IPR011234">
    <property type="entry name" value="Fumarylacetoacetase-like_C"/>
</dbReference>
<dbReference type="EC" id="3.7.1.2" evidence="3 13"/>
<dbReference type="GO" id="GO:0004334">
    <property type="term" value="F:fumarylacetoacetase activity"/>
    <property type="evidence" value="ECO:0007669"/>
    <property type="project" value="UniProtKB-UniRule"/>
</dbReference>
<evidence type="ECO:0000256" key="9">
    <source>
        <dbReference type="ARBA" id="ARBA00023232"/>
    </source>
</evidence>
<dbReference type="InterPro" id="IPR036462">
    <property type="entry name" value="Fumarylacetoacetase_N_sf"/>
</dbReference>
<organism evidence="17 18">
    <name type="scientific">Coniochaeta pulveracea</name>
    <dbReference type="NCBI Taxonomy" id="177199"/>
    <lineage>
        <taxon>Eukaryota</taxon>
        <taxon>Fungi</taxon>
        <taxon>Dikarya</taxon>
        <taxon>Ascomycota</taxon>
        <taxon>Pezizomycotina</taxon>
        <taxon>Sordariomycetes</taxon>
        <taxon>Sordariomycetidae</taxon>
        <taxon>Coniochaetales</taxon>
        <taxon>Coniochaetaceae</taxon>
        <taxon>Coniochaeta</taxon>
    </lineage>
</organism>
<dbReference type="Pfam" id="PF09298">
    <property type="entry name" value="FAA_hydrolase_N"/>
    <property type="match status" value="1"/>
</dbReference>
<dbReference type="AlphaFoldDB" id="A0A420XVV1"/>
<dbReference type="PANTHER" id="PTHR43069:SF2">
    <property type="entry name" value="FUMARYLACETOACETASE"/>
    <property type="match status" value="1"/>
</dbReference>
<evidence type="ECO:0000256" key="7">
    <source>
        <dbReference type="ARBA" id="ARBA00022842"/>
    </source>
</evidence>
<dbReference type="Gene3D" id="2.30.30.230">
    <property type="entry name" value="Fumarylacetoacetase, N-terminal domain"/>
    <property type="match status" value="1"/>
</dbReference>
<dbReference type="OrthoDB" id="9971669at2759"/>
<keyword evidence="5 13" id="KW-0378">Hydrolase</keyword>
<dbReference type="GO" id="GO:1902000">
    <property type="term" value="P:homogentisate catabolic process"/>
    <property type="evidence" value="ECO:0007669"/>
    <property type="project" value="TreeGrafter"/>
</dbReference>
<dbReference type="Gene3D" id="3.90.850.10">
    <property type="entry name" value="Fumarylacetoacetase-like, C-terminal domain"/>
    <property type="match status" value="1"/>
</dbReference>
<evidence type="ECO:0000256" key="14">
    <source>
        <dbReference type="SAM" id="MobiDB-lite"/>
    </source>
</evidence>
<feature type="binding site" evidence="12">
    <location>
        <position position="249"/>
    </location>
    <ligand>
        <name>Mg(2+)</name>
        <dbReference type="ChEBI" id="CHEBI:18420"/>
    </ligand>
</feature>
<keyword evidence="9 13" id="KW-0585">Phenylalanine catabolism</keyword>
<feature type="binding site" evidence="11">
    <location>
        <position position="256"/>
    </location>
    <ligand>
        <name>substrate</name>
    </ligand>
</feature>
<evidence type="ECO:0000313" key="18">
    <source>
        <dbReference type="Proteomes" id="UP000275385"/>
    </source>
</evidence>
<evidence type="ECO:0000256" key="3">
    <source>
        <dbReference type="ARBA" id="ARBA00012094"/>
    </source>
</evidence>
<dbReference type="GO" id="GO:0046872">
    <property type="term" value="F:metal ion binding"/>
    <property type="evidence" value="ECO:0007669"/>
    <property type="project" value="UniProtKB-UniRule"/>
</dbReference>
<keyword evidence="18" id="KW-1185">Reference proteome</keyword>
<evidence type="ECO:0000256" key="1">
    <source>
        <dbReference type="ARBA" id="ARBA00004782"/>
    </source>
</evidence>
<comment type="pathway">
    <text evidence="1 13">Amino-acid degradation; L-phenylalanine degradation; acetoacetate and fumarate from L-phenylalanine: step 6/6.</text>
</comment>
<dbReference type="InterPro" id="IPR015377">
    <property type="entry name" value="Fumarylacetoacetase_N"/>
</dbReference>
<feature type="binding site" evidence="12">
    <location>
        <position position="217"/>
    </location>
    <ligand>
        <name>Ca(2+)</name>
        <dbReference type="ChEBI" id="CHEBI:29108"/>
    </ligand>
</feature>
<evidence type="ECO:0000256" key="5">
    <source>
        <dbReference type="ARBA" id="ARBA00022801"/>
    </source>
</evidence>
<dbReference type="UniPathway" id="UPA00139">
    <property type="reaction ID" value="UER00341"/>
</dbReference>
<keyword evidence="6 12" id="KW-0106">Calcium</keyword>
<evidence type="ECO:0000256" key="13">
    <source>
        <dbReference type="RuleBase" id="RU366008"/>
    </source>
</evidence>
<dbReference type="PANTHER" id="PTHR43069">
    <property type="entry name" value="FUMARYLACETOACETASE"/>
    <property type="match status" value="1"/>
</dbReference>
<feature type="binding site" evidence="12">
    <location>
        <position position="249"/>
    </location>
    <ligand>
        <name>Ca(2+)</name>
        <dbReference type="ChEBI" id="CHEBI:29108"/>
    </ligand>
</feature>
<name>A0A420XVV1_9PEZI</name>
<evidence type="ECO:0000259" key="15">
    <source>
        <dbReference type="Pfam" id="PF01557"/>
    </source>
</evidence>
<evidence type="ECO:0000313" key="17">
    <source>
        <dbReference type="EMBL" id="RKU39767.1"/>
    </source>
</evidence>
<feature type="domain" description="Fumarylacetoacetase N-terminal" evidence="16">
    <location>
        <begin position="20"/>
        <end position="131"/>
    </location>
</feature>
<feature type="binding site" evidence="11">
    <location>
        <position position="155"/>
    </location>
    <ligand>
        <name>substrate</name>
    </ligand>
</feature>
<comment type="similarity">
    <text evidence="2 13">Belongs to the FAH family.</text>
</comment>
<keyword evidence="7 12" id="KW-0460">Magnesium</keyword>
<feature type="active site" description="Proton acceptor" evidence="10">
    <location>
        <position position="146"/>
    </location>
</feature>
<evidence type="ECO:0000256" key="12">
    <source>
        <dbReference type="PIRSR" id="PIRSR605959-3"/>
    </source>
</evidence>
<reference evidence="17 18" key="1">
    <citation type="submission" date="2018-08" db="EMBL/GenBank/DDBJ databases">
        <title>Draft genome of the lignicolous fungus Coniochaeta pulveracea.</title>
        <authorList>
            <person name="Borstlap C.J."/>
            <person name="De Witt R.N."/>
            <person name="Botha A."/>
            <person name="Volschenk H."/>
        </authorList>
    </citation>
    <scope>NUCLEOTIDE SEQUENCE [LARGE SCALE GENOMIC DNA]</scope>
    <source>
        <strain evidence="17 18">CAB683</strain>
    </source>
</reference>
<evidence type="ECO:0000256" key="4">
    <source>
        <dbReference type="ARBA" id="ARBA00022723"/>
    </source>
</evidence>
<feature type="binding site" evidence="11">
    <location>
        <position position="260"/>
    </location>
    <ligand>
        <name>substrate</name>
    </ligand>
</feature>
<comment type="catalytic activity">
    <reaction evidence="13">
        <text>4-fumarylacetoacetate + H2O = acetoacetate + fumarate + H(+)</text>
        <dbReference type="Rhea" id="RHEA:10244"/>
        <dbReference type="ChEBI" id="CHEBI:13705"/>
        <dbReference type="ChEBI" id="CHEBI:15377"/>
        <dbReference type="ChEBI" id="CHEBI:15378"/>
        <dbReference type="ChEBI" id="CHEBI:18034"/>
        <dbReference type="ChEBI" id="CHEBI:29806"/>
        <dbReference type="EC" id="3.7.1.2"/>
    </reaction>
</comment>
<keyword evidence="4 12" id="KW-0479">Metal-binding</keyword>
<feature type="region of interest" description="Disordered" evidence="14">
    <location>
        <begin position="190"/>
        <end position="210"/>
    </location>
</feature>
<gene>
    <name evidence="17" type="ORF">DL546_000571</name>
</gene>
<dbReference type="STRING" id="177199.A0A420XVV1"/>
<comment type="cofactor">
    <cofactor evidence="13">
        <name>Mg(2+)</name>
        <dbReference type="ChEBI" id="CHEBI:18420"/>
    </cofactor>
    <cofactor evidence="13">
        <name>Ca(2+)</name>
        <dbReference type="ChEBI" id="CHEBI:29108"/>
    </cofactor>
</comment>
<dbReference type="Proteomes" id="UP000275385">
    <property type="component" value="Unassembled WGS sequence"/>
</dbReference>
<dbReference type="GO" id="GO:0006572">
    <property type="term" value="P:L-tyrosine catabolic process"/>
    <property type="evidence" value="ECO:0007669"/>
    <property type="project" value="UniProtKB-UniRule"/>
</dbReference>
<evidence type="ECO:0000256" key="8">
    <source>
        <dbReference type="ARBA" id="ARBA00022878"/>
    </source>
</evidence>
<sequence length="433" mass="46746">MADSGKSWVEIDPLSEFSLANLPFGIVSTKDRPEPRVGVAIGDYALDLSTICSGPHKDEELSRLCWGHSPCIIVAPTLNGLAALGGDRVREVRAALRKFLSGTTRPFSINPSGPLPAHIFIPLSEAQMHLPMVIGDYTDFYAGMHHAFAVGCMFRGPNNALQPNYKHLPVGYHGRSSSIVVSGTPIHRPRGQILDPSSADPKQPATGPSKKLDFELELGCFISRPNDMGRAIPVNDAKDYIFGYVLLNDWSARDIQSWEYVPLGPFNGKNFATTISPWVVHPDALEPIRTTGIKNDTPLQPYLAETVKENVYDIQLEVDIKTSGSDMSMTIARTSSKHLLWSFPQMIAHHTIGGCSLRTGDLFGSGTISGPSPEESGSLLEMSENGKKPLALGSSRRTFLEDGDTLVLRAVAGTAGARVGFGECSGLVLPPLS</sequence>
<feature type="binding site" evidence="12">
    <location>
        <position position="215"/>
    </location>
    <ligand>
        <name>Ca(2+)</name>
        <dbReference type="ChEBI" id="CHEBI:29108"/>
    </ligand>
</feature>
<feature type="binding site" evidence="12">
    <location>
        <position position="269"/>
    </location>
    <ligand>
        <name>Mg(2+)</name>
        <dbReference type="ChEBI" id="CHEBI:18420"/>
    </ligand>
</feature>
<proteinExistence type="inferred from homology"/>
<dbReference type="GO" id="GO:0006559">
    <property type="term" value="P:L-phenylalanine catabolic process"/>
    <property type="evidence" value="ECO:0007669"/>
    <property type="project" value="UniProtKB-UniRule"/>
</dbReference>
<evidence type="ECO:0000259" key="16">
    <source>
        <dbReference type="Pfam" id="PF09298"/>
    </source>
</evidence>
<dbReference type="InterPro" id="IPR005959">
    <property type="entry name" value="Fumarylacetoacetase"/>
</dbReference>
<feature type="binding site" evidence="12">
    <location>
        <position position="273"/>
    </location>
    <ligand>
        <name>Mg(2+)</name>
        <dbReference type="ChEBI" id="CHEBI:18420"/>
    </ligand>
</feature>
<dbReference type="FunFam" id="3.90.850.10:FF:000009">
    <property type="entry name" value="Fumarylacetoacetase"/>
    <property type="match status" value="1"/>
</dbReference>
<protein>
    <recommendedName>
        <fullName evidence="3 13">Fumarylacetoacetase</fullName>
        <ecNumber evidence="3 13">3.7.1.2</ecNumber>
    </recommendedName>
    <alternativeName>
        <fullName evidence="13">Fumarylacetoacetate hydrolase</fullName>
    </alternativeName>
</protein>
<dbReference type="SUPFAM" id="SSF63433">
    <property type="entry name" value="Fumarylacetoacetate hydrolase, FAH, N-terminal domain"/>
    <property type="match status" value="1"/>
</dbReference>
<dbReference type="Pfam" id="PF01557">
    <property type="entry name" value="FAA_hydrolase"/>
    <property type="match status" value="1"/>
</dbReference>
<feature type="binding site" evidence="11">
    <location>
        <position position="367"/>
    </location>
    <ligand>
        <name>substrate</name>
    </ligand>
</feature>
<evidence type="ECO:0000256" key="6">
    <source>
        <dbReference type="ARBA" id="ARBA00022837"/>
    </source>
</evidence>
<evidence type="ECO:0000256" key="2">
    <source>
        <dbReference type="ARBA" id="ARBA00010211"/>
    </source>
</evidence>
<evidence type="ECO:0000256" key="10">
    <source>
        <dbReference type="PIRSR" id="PIRSR605959-1"/>
    </source>
</evidence>
<keyword evidence="8 13" id="KW-0828">Tyrosine catabolism</keyword>
<dbReference type="EMBL" id="QVQW01000152">
    <property type="protein sequence ID" value="RKU39767.1"/>
    <property type="molecule type" value="Genomic_DNA"/>
</dbReference>
<evidence type="ECO:0000256" key="11">
    <source>
        <dbReference type="PIRSR" id="PIRSR605959-2"/>
    </source>
</evidence>
<feature type="domain" description="Fumarylacetoacetase-like C-terminal" evidence="15">
    <location>
        <begin position="146"/>
        <end position="414"/>
    </location>
</feature>
<dbReference type="InterPro" id="IPR036663">
    <property type="entry name" value="Fumarylacetoacetase_C_sf"/>
</dbReference>
<dbReference type="SUPFAM" id="SSF56529">
    <property type="entry name" value="FAH"/>
    <property type="match status" value="1"/>
</dbReference>
<dbReference type="NCBIfam" id="TIGR01266">
    <property type="entry name" value="fum_ac_acetase"/>
    <property type="match status" value="1"/>
</dbReference>
<comment type="caution">
    <text evidence="17">The sequence shown here is derived from an EMBL/GenBank/DDBJ whole genome shotgun (WGS) entry which is preliminary data.</text>
</comment>
<feature type="binding site" evidence="12">
    <location>
        <position position="139"/>
    </location>
    <ligand>
        <name>Ca(2+)</name>
        <dbReference type="ChEBI" id="CHEBI:29108"/>
    </ligand>
</feature>